<proteinExistence type="inferred from homology"/>
<sequence length="293" mass="31523">MGPAWFSNSFSLLFLILSLYTILSFSTDQTNMVFKGCANQKFQDPSGAYSQTLDSLYDTLIAQSATSKFYKTTSGQGQTAIFGLFQCRGDLNTADCNDCVKTTPKMADRLCGKTIAARVQLGGCYMRYEVSGFKEVSGTELLYKICGSTQASGAGFGDRLDTALGEIVKGVGNGNGYYAGGYESVYVLGQCEGDLGSNDCVQCVKNAIQNAKSECGYSISAQIYLQDCYISYSYYPNGVPRKSVSSGTKQNTQRTIAMVLGGLVAVGLIMACLLVIKSAVKKKSKSKFYTYNG</sequence>
<evidence type="ECO:0000256" key="7">
    <source>
        <dbReference type="ARBA" id="ARBA00022737"/>
    </source>
</evidence>
<dbReference type="Pfam" id="PF01657">
    <property type="entry name" value="Stress-antifung"/>
    <property type="match status" value="2"/>
</dbReference>
<dbReference type="Gene3D" id="3.30.430.20">
    <property type="entry name" value="Gnk2 domain, C-X8-C-X2-C motif"/>
    <property type="match status" value="2"/>
</dbReference>
<evidence type="ECO:0000256" key="15">
    <source>
        <dbReference type="SAM" id="SignalP"/>
    </source>
</evidence>
<keyword evidence="2" id="KW-0813">Transport</keyword>
<feature type="domain" description="Gnk2-homologous" evidence="16">
    <location>
        <begin position="30"/>
        <end position="133"/>
    </location>
</feature>
<evidence type="ECO:0000313" key="18">
    <source>
        <dbReference type="Proteomes" id="UP001454036"/>
    </source>
</evidence>
<keyword evidence="8" id="KW-0965">Cell junction</keyword>
<evidence type="ECO:0000313" key="17">
    <source>
        <dbReference type="EMBL" id="GAA0160345.1"/>
    </source>
</evidence>
<feature type="chain" id="PRO_5043819826" description="Gnk2-homologous domain-containing protein" evidence="15">
    <location>
        <begin position="25"/>
        <end position="293"/>
    </location>
</feature>
<evidence type="ECO:0000256" key="5">
    <source>
        <dbReference type="ARBA" id="ARBA00022692"/>
    </source>
</evidence>
<comment type="caution">
    <text evidence="17">The sequence shown here is derived from an EMBL/GenBank/DDBJ whole genome shotgun (WGS) entry which is preliminary data.</text>
</comment>
<evidence type="ECO:0000256" key="14">
    <source>
        <dbReference type="SAM" id="Phobius"/>
    </source>
</evidence>
<evidence type="ECO:0000256" key="4">
    <source>
        <dbReference type="ARBA" id="ARBA00022581"/>
    </source>
</evidence>
<dbReference type="GO" id="GO:0046739">
    <property type="term" value="P:transport of virus in multicellular host"/>
    <property type="evidence" value="ECO:0007669"/>
    <property type="project" value="UniProtKB-ARBA"/>
</dbReference>
<dbReference type="GO" id="GO:0009506">
    <property type="term" value="C:plasmodesma"/>
    <property type="evidence" value="ECO:0007669"/>
    <property type="project" value="UniProtKB-SubCell"/>
</dbReference>
<keyword evidence="10 14" id="KW-0472">Membrane</keyword>
<keyword evidence="18" id="KW-1185">Reference proteome</keyword>
<keyword evidence="5 14" id="KW-0812">Transmembrane</keyword>
<accession>A0AAV3Q8Q9</accession>
<dbReference type="AlphaFoldDB" id="A0AAV3Q8Q9"/>
<dbReference type="FunFam" id="3.30.430.20:FF:000008">
    <property type="entry name" value="cysteine-rich repeat secretory protein 3"/>
    <property type="match status" value="1"/>
</dbReference>
<dbReference type="InterPro" id="IPR038408">
    <property type="entry name" value="GNK2_sf"/>
</dbReference>
<dbReference type="PANTHER" id="PTHR32080">
    <property type="entry name" value="ANTIFUNGAL PROTEIN GINKBILOBIN-2-LIKE"/>
    <property type="match status" value="1"/>
</dbReference>
<evidence type="ECO:0000256" key="3">
    <source>
        <dbReference type="ARBA" id="ARBA00022475"/>
    </source>
</evidence>
<organism evidence="17 18">
    <name type="scientific">Lithospermum erythrorhizon</name>
    <name type="common">Purple gromwell</name>
    <name type="synonym">Lithospermum officinale var. erythrorhizon</name>
    <dbReference type="NCBI Taxonomy" id="34254"/>
    <lineage>
        <taxon>Eukaryota</taxon>
        <taxon>Viridiplantae</taxon>
        <taxon>Streptophyta</taxon>
        <taxon>Embryophyta</taxon>
        <taxon>Tracheophyta</taxon>
        <taxon>Spermatophyta</taxon>
        <taxon>Magnoliopsida</taxon>
        <taxon>eudicotyledons</taxon>
        <taxon>Gunneridae</taxon>
        <taxon>Pentapetalae</taxon>
        <taxon>asterids</taxon>
        <taxon>lamiids</taxon>
        <taxon>Boraginales</taxon>
        <taxon>Boraginaceae</taxon>
        <taxon>Boraginoideae</taxon>
        <taxon>Lithospermeae</taxon>
        <taxon>Lithospermum</taxon>
    </lineage>
</organism>
<evidence type="ECO:0000256" key="9">
    <source>
        <dbReference type="ARBA" id="ARBA00022989"/>
    </source>
</evidence>
<comment type="similarity">
    <text evidence="13">Belongs to the cysteine-rich repeat secretory protein family. Plasmodesmata-located proteins (PDLD) subfamily.</text>
</comment>
<keyword evidence="9 14" id="KW-1133">Transmembrane helix</keyword>
<dbReference type="InterPro" id="IPR051378">
    <property type="entry name" value="Cell2Cell_Antifungal"/>
</dbReference>
<dbReference type="PROSITE" id="PS51473">
    <property type="entry name" value="GNK2"/>
    <property type="match status" value="2"/>
</dbReference>
<evidence type="ECO:0000256" key="11">
    <source>
        <dbReference type="ARBA" id="ARBA00023157"/>
    </source>
</evidence>
<dbReference type="CDD" id="cd23509">
    <property type="entry name" value="Gnk2-like"/>
    <property type="match status" value="2"/>
</dbReference>
<comment type="subcellular location">
    <subcellularLocation>
        <location evidence="12">Cell junction</location>
        <location evidence="12">Plasmodesma</location>
    </subcellularLocation>
    <subcellularLocation>
        <location evidence="1">Cell membrane</location>
        <topology evidence="1">Single-pass type I membrane protein</topology>
    </subcellularLocation>
</comment>
<evidence type="ECO:0000256" key="13">
    <source>
        <dbReference type="ARBA" id="ARBA00038393"/>
    </source>
</evidence>
<evidence type="ECO:0000256" key="12">
    <source>
        <dbReference type="ARBA" id="ARBA00024184"/>
    </source>
</evidence>
<keyword evidence="7" id="KW-0677">Repeat</keyword>
<dbReference type="PANTHER" id="PTHR32080:SF36">
    <property type="entry name" value="PLASMODESMATA-LOCATED PROTEIN 1"/>
    <property type="match status" value="1"/>
</dbReference>
<feature type="transmembrane region" description="Helical" evidence="14">
    <location>
        <begin position="256"/>
        <end position="276"/>
    </location>
</feature>
<evidence type="ECO:0000256" key="8">
    <source>
        <dbReference type="ARBA" id="ARBA00022949"/>
    </source>
</evidence>
<dbReference type="GO" id="GO:0005886">
    <property type="term" value="C:plasma membrane"/>
    <property type="evidence" value="ECO:0007669"/>
    <property type="project" value="UniProtKB-SubCell"/>
</dbReference>
<evidence type="ECO:0000256" key="2">
    <source>
        <dbReference type="ARBA" id="ARBA00022448"/>
    </source>
</evidence>
<keyword evidence="6 15" id="KW-0732">Signal</keyword>
<evidence type="ECO:0000256" key="10">
    <source>
        <dbReference type="ARBA" id="ARBA00023136"/>
    </source>
</evidence>
<dbReference type="EMBL" id="BAABME010003855">
    <property type="protein sequence ID" value="GAA0160345.1"/>
    <property type="molecule type" value="Genomic_DNA"/>
</dbReference>
<dbReference type="Proteomes" id="UP001454036">
    <property type="component" value="Unassembled WGS sequence"/>
</dbReference>
<evidence type="ECO:0000256" key="1">
    <source>
        <dbReference type="ARBA" id="ARBA00004251"/>
    </source>
</evidence>
<evidence type="ECO:0000256" key="6">
    <source>
        <dbReference type="ARBA" id="ARBA00022729"/>
    </source>
</evidence>
<reference evidence="17 18" key="1">
    <citation type="submission" date="2024-01" db="EMBL/GenBank/DDBJ databases">
        <title>The complete chloroplast genome sequence of Lithospermum erythrorhizon: insights into the phylogenetic relationship among Boraginaceae species and the maternal lineages of purple gromwells.</title>
        <authorList>
            <person name="Okada T."/>
            <person name="Watanabe K."/>
        </authorList>
    </citation>
    <scope>NUCLEOTIDE SEQUENCE [LARGE SCALE GENOMIC DNA]</scope>
</reference>
<name>A0AAV3Q8Q9_LITER</name>
<gene>
    <name evidence="17" type="ORF">LIER_16923</name>
</gene>
<feature type="domain" description="Gnk2-homologous" evidence="16">
    <location>
        <begin position="138"/>
        <end position="237"/>
    </location>
</feature>
<keyword evidence="4" id="KW-0945">Host-virus interaction</keyword>
<protein>
    <recommendedName>
        <fullName evidence="16">Gnk2-homologous domain-containing protein</fullName>
    </recommendedName>
</protein>
<dbReference type="GO" id="GO:0010497">
    <property type="term" value="P:plasmodesmata-mediated intercellular transport"/>
    <property type="evidence" value="ECO:0007669"/>
    <property type="project" value="TreeGrafter"/>
</dbReference>
<dbReference type="InterPro" id="IPR002902">
    <property type="entry name" value="GNK2"/>
</dbReference>
<dbReference type="FunFam" id="3.30.430.20:FF:000001">
    <property type="entry name" value="cysteine-rich repeat secretory protein 3"/>
    <property type="match status" value="1"/>
</dbReference>
<keyword evidence="11" id="KW-1015">Disulfide bond</keyword>
<keyword evidence="3" id="KW-1003">Cell membrane</keyword>
<evidence type="ECO:0000259" key="16">
    <source>
        <dbReference type="PROSITE" id="PS51473"/>
    </source>
</evidence>
<feature type="signal peptide" evidence="15">
    <location>
        <begin position="1"/>
        <end position="24"/>
    </location>
</feature>